<sequence>MSITQAANGTYVVSVSFGTDPVTGKRRRKKKQGIRSMASAREVEKEMMRTSVDRLFNQETVTFDELFERYVNRVKIHIKPSYLQSQRAVYKRYIQTFFVNADIKRLTSEHIRDFQEWLTEERDLSNNTNNKTLIELKLILDVAVEEKVIVENPCIGVKKLKIERKKMEFYTPDEFHAFTKLIHLPEEFDWYVLFSLLFFSGLRVGELCALDWSDLDFKRKELTVSKSVFRRGGVDIITPPKSKASNRRISLNQGMIALLLQWREQQQELFKHDLALDWSEDTPMFQATLIRRNKHTIRMRYKRICKRDPTMKQIRIHDFRHSHVALLIDQETEYTIIKERLGHASIVTTIDTYGHLFPNKQRETADALDKFF</sequence>
<dbReference type="PANTHER" id="PTHR30349:SF64">
    <property type="entry name" value="PROPHAGE INTEGRASE INTD-RELATED"/>
    <property type="match status" value="1"/>
</dbReference>
<dbReference type="PROSITE" id="PS51898">
    <property type="entry name" value="TYR_RECOMBINASE"/>
    <property type="match status" value="1"/>
</dbReference>
<dbReference type="InterPro" id="IPR010998">
    <property type="entry name" value="Integrase_recombinase_N"/>
</dbReference>
<dbReference type="PATRIC" id="fig|1291052.5.peg.1129"/>
<keyword evidence="2 4" id="KW-0238">DNA-binding</keyword>
<dbReference type="InterPro" id="IPR013762">
    <property type="entry name" value="Integrase-like_cat_sf"/>
</dbReference>
<feature type="domain" description="Core-binding (CB)" evidence="6">
    <location>
        <begin position="61"/>
        <end position="144"/>
    </location>
</feature>
<dbReference type="SUPFAM" id="SSF56349">
    <property type="entry name" value="DNA breaking-rejoining enzymes"/>
    <property type="match status" value="1"/>
</dbReference>
<comment type="similarity">
    <text evidence="1">Belongs to the 'phage' integrase family.</text>
</comment>
<dbReference type="Pfam" id="PF13102">
    <property type="entry name" value="Phage_int_SAM_5"/>
    <property type="match status" value="1"/>
</dbReference>
<dbReference type="AlphaFoldDB" id="A0A0R1ZMQ0"/>
<evidence type="ECO:0008006" key="9">
    <source>
        <dbReference type="Google" id="ProtNLM"/>
    </source>
</evidence>
<organism evidence="7 8">
    <name type="scientific">Lacticaseibacillus sharpeae JCM 1186 = DSM 20505</name>
    <dbReference type="NCBI Taxonomy" id="1291052"/>
    <lineage>
        <taxon>Bacteria</taxon>
        <taxon>Bacillati</taxon>
        <taxon>Bacillota</taxon>
        <taxon>Bacilli</taxon>
        <taxon>Lactobacillales</taxon>
        <taxon>Lactobacillaceae</taxon>
        <taxon>Lacticaseibacillus</taxon>
    </lineage>
</organism>
<evidence type="ECO:0000256" key="3">
    <source>
        <dbReference type="ARBA" id="ARBA00023172"/>
    </source>
</evidence>
<dbReference type="Gene3D" id="1.10.150.130">
    <property type="match status" value="1"/>
</dbReference>
<dbReference type="InterPro" id="IPR002104">
    <property type="entry name" value="Integrase_catalytic"/>
</dbReference>
<evidence type="ECO:0000313" key="8">
    <source>
        <dbReference type="Proteomes" id="UP000051679"/>
    </source>
</evidence>
<evidence type="ECO:0000256" key="2">
    <source>
        <dbReference type="ARBA" id="ARBA00023125"/>
    </source>
</evidence>
<keyword evidence="8" id="KW-1185">Reference proteome</keyword>
<evidence type="ECO:0000256" key="1">
    <source>
        <dbReference type="ARBA" id="ARBA00008857"/>
    </source>
</evidence>
<gene>
    <name evidence="7" type="ORF">FC18_GL001112</name>
</gene>
<dbReference type="Proteomes" id="UP000051679">
    <property type="component" value="Unassembled WGS sequence"/>
</dbReference>
<dbReference type="Gene3D" id="1.10.443.10">
    <property type="entry name" value="Intergrase catalytic core"/>
    <property type="match status" value="1"/>
</dbReference>
<dbReference type="GO" id="GO:0015074">
    <property type="term" value="P:DNA integration"/>
    <property type="evidence" value="ECO:0007669"/>
    <property type="project" value="InterPro"/>
</dbReference>
<dbReference type="Pfam" id="PF00589">
    <property type="entry name" value="Phage_integrase"/>
    <property type="match status" value="1"/>
</dbReference>
<evidence type="ECO:0000313" key="7">
    <source>
        <dbReference type="EMBL" id="KRM55738.1"/>
    </source>
</evidence>
<proteinExistence type="inferred from homology"/>
<dbReference type="InterPro" id="IPR050090">
    <property type="entry name" value="Tyrosine_recombinase_XerCD"/>
</dbReference>
<dbReference type="RefSeq" id="WP_024129352.1">
    <property type="nucleotide sequence ID" value="NZ_AYYO01000014.1"/>
</dbReference>
<dbReference type="PROSITE" id="PS51900">
    <property type="entry name" value="CB"/>
    <property type="match status" value="1"/>
</dbReference>
<dbReference type="STRING" id="1291052.FC18_GL001112"/>
<dbReference type="PANTHER" id="PTHR30349">
    <property type="entry name" value="PHAGE INTEGRASE-RELATED"/>
    <property type="match status" value="1"/>
</dbReference>
<evidence type="ECO:0000256" key="4">
    <source>
        <dbReference type="PROSITE-ProRule" id="PRU01248"/>
    </source>
</evidence>
<name>A0A0R1ZMQ0_9LACO</name>
<dbReference type="InterPro" id="IPR044068">
    <property type="entry name" value="CB"/>
</dbReference>
<dbReference type="EMBL" id="AYYO01000014">
    <property type="protein sequence ID" value="KRM55738.1"/>
    <property type="molecule type" value="Genomic_DNA"/>
</dbReference>
<comment type="caution">
    <text evidence="7">The sequence shown here is derived from an EMBL/GenBank/DDBJ whole genome shotgun (WGS) entry which is preliminary data.</text>
</comment>
<dbReference type="CDD" id="cd01189">
    <property type="entry name" value="INT_ICEBs1_C_like"/>
    <property type="match status" value="1"/>
</dbReference>
<evidence type="ECO:0000259" key="5">
    <source>
        <dbReference type="PROSITE" id="PS51898"/>
    </source>
</evidence>
<dbReference type="GO" id="GO:0003677">
    <property type="term" value="F:DNA binding"/>
    <property type="evidence" value="ECO:0007669"/>
    <property type="project" value="UniProtKB-UniRule"/>
</dbReference>
<reference evidence="7 8" key="1">
    <citation type="journal article" date="2015" name="Genome Announc.">
        <title>Expanding the biotechnology potential of lactobacilli through comparative genomics of 213 strains and associated genera.</title>
        <authorList>
            <person name="Sun Z."/>
            <person name="Harris H.M."/>
            <person name="McCann A."/>
            <person name="Guo C."/>
            <person name="Argimon S."/>
            <person name="Zhang W."/>
            <person name="Yang X."/>
            <person name="Jeffery I.B."/>
            <person name="Cooney J.C."/>
            <person name="Kagawa T.F."/>
            <person name="Liu W."/>
            <person name="Song Y."/>
            <person name="Salvetti E."/>
            <person name="Wrobel A."/>
            <person name="Rasinkangas P."/>
            <person name="Parkhill J."/>
            <person name="Rea M.C."/>
            <person name="O'Sullivan O."/>
            <person name="Ritari J."/>
            <person name="Douillard F.P."/>
            <person name="Paul Ross R."/>
            <person name="Yang R."/>
            <person name="Briner A.E."/>
            <person name="Felis G.E."/>
            <person name="de Vos W.M."/>
            <person name="Barrangou R."/>
            <person name="Klaenhammer T.R."/>
            <person name="Caufield P.W."/>
            <person name="Cui Y."/>
            <person name="Zhang H."/>
            <person name="O'Toole P.W."/>
        </authorList>
    </citation>
    <scope>NUCLEOTIDE SEQUENCE [LARGE SCALE GENOMIC DNA]</scope>
    <source>
        <strain evidence="7 8">DSM 20505</strain>
    </source>
</reference>
<protein>
    <recommendedName>
        <fullName evidence="9">Integrase</fullName>
    </recommendedName>
</protein>
<dbReference type="InterPro" id="IPR011010">
    <property type="entry name" value="DNA_brk_join_enz"/>
</dbReference>
<keyword evidence="3" id="KW-0233">DNA recombination</keyword>
<feature type="domain" description="Tyr recombinase" evidence="5">
    <location>
        <begin position="165"/>
        <end position="366"/>
    </location>
</feature>
<evidence type="ECO:0000259" key="6">
    <source>
        <dbReference type="PROSITE" id="PS51900"/>
    </source>
</evidence>
<accession>A0A0R1ZMQ0</accession>
<dbReference type="InterPro" id="IPR025269">
    <property type="entry name" value="SAM-like_dom"/>
</dbReference>
<dbReference type="GO" id="GO:0006310">
    <property type="term" value="P:DNA recombination"/>
    <property type="evidence" value="ECO:0007669"/>
    <property type="project" value="UniProtKB-KW"/>
</dbReference>